<dbReference type="InterPro" id="IPR045889">
    <property type="entry name" value="MES/HNL"/>
</dbReference>
<dbReference type="Proteomes" id="UP000222542">
    <property type="component" value="Unassembled WGS sequence"/>
</dbReference>
<dbReference type="InterPro" id="IPR029058">
    <property type="entry name" value="AB_hydrolase_fold"/>
</dbReference>
<dbReference type="PANTHER" id="PTHR10992:SF1083">
    <property type="entry name" value="METHYLESTERASE 1"/>
    <property type="match status" value="1"/>
</dbReference>
<proteinExistence type="predicted"/>
<reference evidence="3 4" key="1">
    <citation type="journal article" date="2014" name="Nat. Genet.">
        <title>Genome sequence of the hot pepper provides insights into the evolution of pungency in Capsicum species.</title>
        <authorList>
            <person name="Kim S."/>
            <person name="Park M."/>
            <person name="Yeom S.I."/>
            <person name="Kim Y.M."/>
            <person name="Lee J.M."/>
            <person name="Lee H.A."/>
            <person name="Seo E."/>
            <person name="Choi J."/>
            <person name="Cheong K."/>
            <person name="Kim K.T."/>
            <person name="Jung K."/>
            <person name="Lee G.W."/>
            <person name="Oh S.K."/>
            <person name="Bae C."/>
            <person name="Kim S.B."/>
            <person name="Lee H.Y."/>
            <person name="Kim S.Y."/>
            <person name="Kim M.S."/>
            <person name="Kang B.C."/>
            <person name="Jo Y.D."/>
            <person name="Yang H.B."/>
            <person name="Jeong H.J."/>
            <person name="Kang W.H."/>
            <person name="Kwon J.K."/>
            <person name="Shin C."/>
            <person name="Lim J.Y."/>
            <person name="Park J.H."/>
            <person name="Huh J.H."/>
            <person name="Kim J.S."/>
            <person name="Kim B.D."/>
            <person name="Cohen O."/>
            <person name="Paran I."/>
            <person name="Suh M.C."/>
            <person name="Lee S.B."/>
            <person name="Kim Y.K."/>
            <person name="Shin Y."/>
            <person name="Noh S.J."/>
            <person name="Park J."/>
            <person name="Seo Y.S."/>
            <person name="Kwon S.Y."/>
            <person name="Kim H.A."/>
            <person name="Park J.M."/>
            <person name="Kim H.J."/>
            <person name="Choi S.B."/>
            <person name="Bosland P.W."/>
            <person name="Reeves G."/>
            <person name="Jo S.H."/>
            <person name="Lee B.W."/>
            <person name="Cho H.T."/>
            <person name="Choi H.S."/>
            <person name="Lee M.S."/>
            <person name="Yu Y."/>
            <person name="Do Choi Y."/>
            <person name="Park B.S."/>
            <person name="van Deynze A."/>
            <person name="Ashrafi H."/>
            <person name="Hill T."/>
            <person name="Kim W.T."/>
            <person name="Pai H.S."/>
            <person name="Ahn H.K."/>
            <person name="Yeam I."/>
            <person name="Giovannoni J.J."/>
            <person name="Rose J.K."/>
            <person name="Sorensen I."/>
            <person name="Lee S.J."/>
            <person name="Kim R.W."/>
            <person name="Choi I.Y."/>
            <person name="Choi B.S."/>
            <person name="Lim J.S."/>
            <person name="Lee Y.H."/>
            <person name="Choi D."/>
        </authorList>
    </citation>
    <scope>NUCLEOTIDE SEQUENCE [LARGE SCALE GENOMIC DNA]</scope>
    <source>
        <strain evidence="4">cv. CM334</strain>
    </source>
</reference>
<dbReference type="SUPFAM" id="SSF53474">
    <property type="entry name" value="alpha/beta-Hydrolases"/>
    <property type="match status" value="1"/>
</dbReference>
<feature type="domain" description="AB hydrolase-1" evidence="2">
    <location>
        <begin position="10"/>
        <end position="115"/>
    </location>
</feature>
<dbReference type="Pfam" id="PF00561">
    <property type="entry name" value="Abhydrolase_1"/>
    <property type="match status" value="1"/>
</dbReference>
<evidence type="ECO:0000313" key="3">
    <source>
        <dbReference type="EMBL" id="PHT89517.1"/>
    </source>
</evidence>
<dbReference type="EMBL" id="AYRZ02000002">
    <property type="protein sequence ID" value="PHT89517.1"/>
    <property type="molecule type" value="Genomic_DNA"/>
</dbReference>
<accession>A0A2G3A5K0</accession>
<evidence type="ECO:0000256" key="1">
    <source>
        <dbReference type="ARBA" id="ARBA00022801"/>
    </source>
</evidence>
<comment type="caution">
    <text evidence="3">The sequence shown here is derived from an EMBL/GenBank/DDBJ whole genome shotgun (WGS) entry which is preliminary data.</text>
</comment>
<dbReference type="Gene3D" id="3.40.50.1820">
    <property type="entry name" value="alpha/beta hydrolase"/>
    <property type="match status" value="1"/>
</dbReference>
<dbReference type="AlphaFoldDB" id="A0A2G3A5K0"/>
<evidence type="ECO:0000313" key="4">
    <source>
        <dbReference type="Proteomes" id="UP000222542"/>
    </source>
</evidence>
<dbReference type="Gramene" id="PHT89517">
    <property type="protein sequence ID" value="PHT89517"/>
    <property type="gene ID" value="T459_04630"/>
</dbReference>
<dbReference type="PANTHER" id="PTHR10992">
    <property type="entry name" value="METHYLESTERASE FAMILY MEMBER"/>
    <property type="match status" value="1"/>
</dbReference>
<keyword evidence="4" id="KW-1185">Reference proteome</keyword>
<dbReference type="STRING" id="4072.A0A2G3A5K0"/>
<dbReference type="InterPro" id="IPR000073">
    <property type="entry name" value="AB_hydrolase_1"/>
</dbReference>
<organism evidence="3 4">
    <name type="scientific">Capsicum annuum</name>
    <name type="common">Capsicum pepper</name>
    <dbReference type="NCBI Taxonomy" id="4072"/>
    <lineage>
        <taxon>Eukaryota</taxon>
        <taxon>Viridiplantae</taxon>
        <taxon>Streptophyta</taxon>
        <taxon>Embryophyta</taxon>
        <taxon>Tracheophyta</taxon>
        <taxon>Spermatophyta</taxon>
        <taxon>Magnoliopsida</taxon>
        <taxon>eudicotyledons</taxon>
        <taxon>Gunneridae</taxon>
        <taxon>Pentapetalae</taxon>
        <taxon>asterids</taxon>
        <taxon>lamiids</taxon>
        <taxon>Solanales</taxon>
        <taxon>Solanaceae</taxon>
        <taxon>Solanoideae</taxon>
        <taxon>Capsiceae</taxon>
        <taxon>Capsicum</taxon>
    </lineage>
</organism>
<sequence>MEVIEEQGKHFILVPGSCHGVWCWYKLKPLLEVAVHKVTTLDMAAFGIDLRKIEQLRALDDYTLTFMELMESPPQEEKAILVGHSFGGTNLTINMEKYPQKIYVVVFLAAFMPDSIHISVRILRLILCINDPHIFGKKFVLSPK</sequence>
<gene>
    <name evidence="3" type="ORF">T459_04630</name>
</gene>
<evidence type="ECO:0000259" key="2">
    <source>
        <dbReference type="Pfam" id="PF00561"/>
    </source>
</evidence>
<protein>
    <submittedName>
        <fullName evidence="3">Salicylic acid-binding protein 2</fullName>
    </submittedName>
</protein>
<dbReference type="GO" id="GO:0016787">
    <property type="term" value="F:hydrolase activity"/>
    <property type="evidence" value="ECO:0007669"/>
    <property type="project" value="UniProtKB-KW"/>
</dbReference>
<reference evidence="3 4" key="2">
    <citation type="journal article" date="2017" name="Genome Biol.">
        <title>New reference genome sequences of hot pepper reveal the massive evolution of plant disease-resistance genes by retroduplication.</title>
        <authorList>
            <person name="Kim S."/>
            <person name="Park J."/>
            <person name="Yeom S.I."/>
            <person name="Kim Y.M."/>
            <person name="Seo E."/>
            <person name="Kim K.T."/>
            <person name="Kim M.S."/>
            <person name="Lee J.M."/>
            <person name="Cheong K."/>
            <person name="Shin H.S."/>
            <person name="Kim S.B."/>
            <person name="Han K."/>
            <person name="Lee J."/>
            <person name="Park M."/>
            <person name="Lee H.A."/>
            <person name="Lee H.Y."/>
            <person name="Lee Y."/>
            <person name="Oh S."/>
            <person name="Lee J.H."/>
            <person name="Choi E."/>
            <person name="Choi E."/>
            <person name="Lee S.E."/>
            <person name="Jeon J."/>
            <person name="Kim H."/>
            <person name="Choi G."/>
            <person name="Song H."/>
            <person name="Lee J."/>
            <person name="Lee S.C."/>
            <person name="Kwon J.K."/>
            <person name="Lee H.Y."/>
            <person name="Koo N."/>
            <person name="Hong Y."/>
            <person name="Kim R.W."/>
            <person name="Kang W.H."/>
            <person name="Huh J.H."/>
            <person name="Kang B.C."/>
            <person name="Yang T.J."/>
            <person name="Lee Y.H."/>
            <person name="Bennetzen J.L."/>
            <person name="Choi D."/>
        </authorList>
    </citation>
    <scope>NUCLEOTIDE SEQUENCE [LARGE SCALE GENOMIC DNA]</scope>
    <source>
        <strain evidence="4">cv. CM334</strain>
    </source>
</reference>
<keyword evidence="1" id="KW-0378">Hydrolase</keyword>
<name>A0A2G3A5K0_CAPAN</name>